<evidence type="ECO:0000256" key="1">
    <source>
        <dbReference type="SAM" id="SignalP"/>
    </source>
</evidence>
<dbReference type="Pfam" id="PF09916">
    <property type="entry name" value="DUF2145"/>
    <property type="match status" value="1"/>
</dbReference>
<dbReference type="Proteomes" id="UP000620139">
    <property type="component" value="Unassembled WGS sequence"/>
</dbReference>
<dbReference type="InterPro" id="IPR014547">
    <property type="entry name" value="UCP028477"/>
</dbReference>
<sequence>MKRWLLALGLIAVLGVAQAGRRCDEQVPQADRVAQGLALAERTARALDATGGDVALLARAGQDLRQYRLQWSHLAFVYRVAPSTDDAPGTWRVLHKLNHCDSDRAGLFRQGVGDFFLDDPHRFEAAFVVLTPEAASRVRAVLEDPTRLRAWHERRYSVVSYAWGQRYQQSNQWVVETLAGALEPQATTRERAQAWLRLRGYEPTVLRISAWTRLGGRMSRANVAFDDHPNSERFSDRIATVGADSVLRWAPAAGISGPVLTVR</sequence>
<accession>A0A931IUK9</accession>
<feature type="chain" id="PRO_5037358875" evidence="1">
    <location>
        <begin position="20"/>
        <end position="263"/>
    </location>
</feature>
<reference evidence="2" key="1">
    <citation type="submission" date="2020-12" db="EMBL/GenBank/DDBJ databases">
        <title>The genome sequence of Inhella sp. 4Y17.</title>
        <authorList>
            <person name="Liu Y."/>
        </authorList>
    </citation>
    <scope>NUCLEOTIDE SEQUENCE</scope>
    <source>
        <strain evidence="2">4Y10</strain>
    </source>
</reference>
<dbReference type="RefSeq" id="WP_198099413.1">
    <property type="nucleotide sequence ID" value="NZ_JAEDAL010000001.1"/>
</dbReference>
<proteinExistence type="predicted"/>
<keyword evidence="3" id="KW-1185">Reference proteome</keyword>
<keyword evidence="1" id="KW-0732">Signal</keyword>
<protein>
    <submittedName>
        <fullName evidence="2">DUF2145 domain-containing protein</fullName>
    </submittedName>
</protein>
<evidence type="ECO:0000313" key="3">
    <source>
        <dbReference type="Proteomes" id="UP000620139"/>
    </source>
</evidence>
<comment type="caution">
    <text evidence="2">The sequence shown here is derived from an EMBL/GenBank/DDBJ whole genome shotgun (WGS) entry which is preliminary data.</text>
</comment>
<organism evidence="2 3">
    <name type="scientific">Inhella gelatinilytica</name>
    <dbReference type="NCBI Taxonomy" id="2795030"/>
    <lineage>
        <taxon>Bacteria</taxon>
        <taxon>Pseudomonadati</taxon>
        <taxon>Pseudomonadota</taxon>
        <taxon>Betaproteobacteria</taxon>
        <taxon>Burkholderiales</taxon>
        <taxon>Sphaerotilaceae</taxon>
        <taxon>Inhella</taxon>
    </lineage>
</organism>
<feature type="signal peptide" evidence="1">
    <location>
        <begin position="1"/>
        <end position="19"/>
    </location>
</feature>
<dbReference type="EMBL" id="JAEDAL010000001">
    <property type="protein sequence ID" value="MBH9551816.1"/>
    <property type="molecule type" value="Genomic_DNA"/>
</dbReference>
<dbReference type="AlphaFoldDB" id="A0A931IUK9"/>
<evidence type="ECO:0000313" key="2">
    <source>
        <dbReference type="EMBL" id="MBH9551816.1"/>
    </source>
</evidence>
<gene>
    <name evidence="2" type="ORF">I7X43_03040</name>
</gene>
<name>A0A931IUK9_9BURK</name>